<feature type="region of interest" description="Disordered" evidence="1">
    <location>
        <begin position="1107"/>
        <end position="1155"/>
    </location>
</feature>
<dbReference type="GO" id="GO:0016422">
    <property type="term" value="F:mRNA (2'-O-methyladenosine-N6-)-methyltransferase activity"/>
    <property type="evidence" value="ECO:0007669"/>
    <property type="project" value="InterPro"/>
</dbReference>
<dbReference type="EMBL" id="CDMZ01000040">
    <property type="protein sequence ID" value="CEM05225.1"/>
    <property type="molecule type" value="Genomic_DNA"/>
</dbReference>
<feature type="region of interest" description="Disordered" evidence="1">
    <location>
        <begin position="1002"/>
        <end position="1036"/>
    </location>
</feature>
<feature type="region of interest" description="Disordered" evidence="1">
    <location>
        <begin position="307"/>
        <end position="678"/>
    </location>
</feature>
<organism evidence="3">
    <name type="scientific">Chromera velia CCMP2878</name>
    <dbReference type="NCBI Taxonomy" id="1169474"/>
    <lineage>
        <taxon>Eukaryota</taxon>
        <taxon>Sar</taxon>
        <taxon>Alveolata</taxon>
        <taxon>Colpodellida</taxon>
        <taxon>Chromeraceae</taxon>
        <taxon>Chromera</taxon>
    </lineage>
</organism>
<feature type="compositionally biased region" description="Gly residues" evidence="1">
    <location>
        <begin position="533"/>
        <end position="542"/>
    </location>
</feature>
<gene>
    <name evidence="3" type="ORF">Cvel_14518</name>
</gene>
<feature type="compositionally biased region" description="Basic and acidic residues" evidence="1">
    <location>
        <begin position="562"/>
        <end position="577"/>
    </location>
</feature>
<dbReference type="PANTHER" id="PTHR21727:SF0">
    <property type="entry name" value="MRNA (2'-O-METHYLADENOSINE-N(6)-)-METHYLTRANSFERASE"/>
    <property type="match status" value="1"/>
</dbReference>
<protein>
    <recommendedName>
        <fullName evidence="2">PCIF1 WW domain-containing protein</fullName>
    </recommendedName>
</protein>
<reference evidence="3" key="1">
    <citation type="submission" date="2014-11" db="EMBL/GenBank/DDBJ databases">
        <authorList>
            <person name="Otto D Thomas"/>
            <person name="Naeem Raeece"/>
        </authorList>
    </citation>
    <scope>NUCLEOTIDE SEQUENCE</scope>
</reference>
<feature type="compositionally biased region" description="Basic and acidic residues" evidence="1">
    <location>
        <begin position="437"/>
        <end position="451"/>
    </location>
</feature>
<dbReference type="InterPro" id="IPR039881">
    <property type="entry name" value="PCIF1-like"/>
</dbReference>
<dbReference type="GO" id="GO:0099122">
    <property type="term" value="F:RNA polymerase II C-terminal domain binding"/>
    <property type="evidence" value="ECO:0007669"/>
    <property type="project" value="InterPro"/>
</dbReference>
<feature type="compositionally biased region" description="Basic and acidic residues" evidence="1">
    <location>
        <begin position="1144"/>
        <end position="1155"/>
    </location>
</feature>
<feature type="region of interest" description="Disordered" evidence="1">
    <location>
        <begin position="759"/>
        <end position="962"/>
    </location>
</feature>
<feature type="region of interest" description="Disordered" evidence="1">
    <location>
        <begin position="1"/>
        <end position="170"/>
    </location>
</feature>
<evidence type="ECO:0000313" key="3">
    <source>
        <dbReference type="EMBL" id="CEM05225.1"/>
    </source>
</evidence>
<proteinExistence type="predicted"/>
<feature type="compositionally biased region" description="Basic residues" evidence="1">
    <location>
        <begin position="784"/>
        <end position="794"/>
    </location>
</feature>
<feature type="compositionally biased region" description="Pro residues" evidence="1">
    <location>
        <begin position="387"/>
        <end position="397"/>
    </location>
</feature>
<feature type="compositionally biased region" description="Polar residues" evidence="1">
    <location>
        <begin position="764"/>
        <end position="774"/>
    </location>
</feature>
<feature type="compositionally biased region" description="Low complexity" evidence="1">
    <location>
        <begin position="1009"/>
        <end position="1022"/>
    </location>
</feature>
<sequence length="1508" mass="164099">MSDRDAHRAGGGWESSNWRDSADDRSYVPGVSFKSMNRKKGGGYTHFSSHQREPRGGGGDRDRDGFRERRGSWDWRDRDRETRDRRDSWDSQGGRKQQTAVRSSQGPPESPGAAGRDISCLLADTPQPWKRERGSVGNAHSSSGTVGGSNAHGAGGNRGGRGTGGKNAASDFGEIEWRDGRPFRKGAPLWDFSVDTHPSVWGEREDLAALEEVHPLTEYKRSRHVLRLQRRYRLWCRQEMGLAEPPGDSLDRFLLHGLALPRLPAPPGFPSHCRWKKPEGVAEAQQGQGSLPAEAVSSNGLTWSTVVSSDSSLSWPGKPKKVKRRRYRRARNPEEREEHERKKALRRAIAEKDRDASLSSASDSDSSRSSAASRVEAAAPHRDEPPISDPTPPPTPPAAEEEPPPPPKKKGWGKVDEDSPRTKAATPSPSNPEEDATVEKEEKETPSKEDTNFPSLSSSAFPSLAALRTSQQVSKKGGKKGGQKQHQQNEPAHPTSSLPVPPPQPSAAVTPTATAEDEVADASGRQSEARGGPSPGGVGGRVSGARNRRRKRLGNKAARAGKKTDADREGGTGDGHSELSSAVTPAGVFASSPASTAGVTLKAEQSGREELGGESGGHQTQREAAEDLRRVEEEEEGGCLSNDKTAPSGAGVAGPSPKAAAEKEEKGTKDDDPLLRAPERALETDVLRRELIAELPFRLPLSQDEWRAQHRVSAYLRKSEELLRKVRRLVERPHPHELEAARDLALQIDAAMRGRKAAVRFVPSRSSPSYQQANEPDEPLSRGEKKKNKKRRKKSETTVQQSLGGEGLKTAVHPPLPSLSVAASGRPPKSPPPVPPSPLTQPPQQQPQQQQSLQVPSPSVCPGNGKIEKEKEKERSAANGPNGSRSGSPNYSGKDSPAPSETFPALSPPMGGMAPSASSRASTTVPPGGARGNCGAVGEGGGSVLPPLAESERESVRGECESTVDGGTFALTESDTEDPLLCPSAVGTALFASPLQRRAATGDGGLTHAAASSSASSSSAAAVRAHSDGNSLHPPPEGVVVLFDHIEESLEQLNELLGTADSGRGGSSSSPCPPFSIAREAFAFRRLRELRGLLCIAAEKESMELLREETKEKEREQEKDKDIDEKEEKEEEEKENGSLIDEIQSQKEREKEKEKEVSGWRAAVRLIHATLIHLWKPIVSPLVDRVLELLESEVHHTSVCLKELRDLTWESAEREGEPPPVIRAHNGGDSESGHTSGKGGGCPSADSHSEYMEIRFKDDRIPLSVLHFTKMKALYERHNRESDPENEKLARRLYILVRRYVSFIGIDPRKPGNLGGNMHAAAPENVFKWLHANMAVSFEGFASPLNCFFPRFCSAFPDTDRWFGSQGSFFDFWPKSGHFEVGPPYTEEVMQAAAEHLLELLEAARDSSDPLSFTCFVPDWHSPPCPALEFMESERFGDFLKAREVAPGRAHQYISGVQFMLDKGSEKRYYVPPHGTRAYVYQNAAAAEALPITVLFKRTLLKQMCNVH</sequence>
<feature type="compositionally biased region" description="Low complexity" evidence="1">
    <location>
        <begin position="846"/>
        <end position="858"/>
    </location>
</feature>
<feature type="compositionally biased region" description="Basic and acidic residues" evidence="1">
    <location>
        <begin position="50"/>
        <end position="89"/>
    </location>
</feature>
<feature type="compositionally biased region" description="Basic and acidic residues" evidence="1">
    <location>
        <begin position="331"/>
        <end position="341"/>
    </location>
</feature>
<evidence type="ECO:0000256" key="1">
    <source>
        <dbReference type="SAM" id="MobiDB-lite"/>
    </source>
</evidence>
<feature type="compositionally biased region" description="Low complexity" evidence="1">
    <location>
        <begin position="357"/>
        <end position="374"/>
    </location>
</feature>
<feature type="compositionally biased region" description="Basic and acidic residues" evidence="1">
    <location>
        <begin position="866"/>
        <end position="876"/>
    </location>
</feature>
<feature type="compositionally biased region" description="Polar residues" evidence="1">
    <location>
        <begin position="879"/>
        <end position="893"/>
    </location>
</feature>
<feature type="region of interest" description="Disordered" evidence="1">
    <location>
        <begin position="1211"/>
        <end position="1244"/>
    </location>
</feature>
<feature type="compositionally biased region" description="Basic and acidic residues" evidence="1">
    <location>
        <begin position="1107"/>
        <end position="1126"/>
    </location>
</feature>
<feature type="compositionally biased region" description="Polar residues" evidence="1">
    <location>
        <begin position="916"/>
        <end position="925"/>
    </location>
</feature>
<accession>A0A0G4F1F9</accession>
<feature type="compositionally biased region" description="Basic and acidic residues" evidence="1">
    <location>
        <begin position="660"/>
        <end position="678"/>
    </location>
</feature>
<feature type="compositionally biased region" description="Low complexity" evidence="1">
    <location>
        <begin position="484"/>
        <end position="498"/>
    </location>
</feature>
<feature type="compositionally biased region" description="Pro residues" evidence="1">
    <location>
        <begin position="828"/>
        <end position="845"/>
    </location>
</feature>
<dbReference type="VEuPathDB" id="CryptoDB:Cvel_14518"/>
<feature type="compositionally biased region" description="Basic residues" evidence="1">
    <location>
        <begin position="318"/>
        <end position="330"/>
    </location>
</feature>
<feature type="compositionally biased region" description="Low complexity" evidence="1">
    <location>
        <begin position="453"/>
        <end position="467"/>
    </location>
</feature>
<feature type="compositionally biased region" description="Gly residues" evidence="1">
    <location>
        <begin position="153"/>
        <end position="165"/>
    </location>
</feature>
<dbReference type="PANTHER" id="PTHR21727">
    <property type="entry name" value="PHOSPHORYLATED CTD INTERACTING FACTOR 1"/>
    <property type="match status" value="1"/>
</dbReference>
<evidence type="ECO:0000259" key="2">
    <source>
        <dbReference type="Pfam" id="PF12237"/>
    </source>
</evidence>
<feature type="compositionally biased region" description="Gly residues" evidence="1">
    <location>
        <begin position="929"/>
        <end position="943"/>
    </location>
</feature>
<feature type="domain" description="PCIF1 WW" evidence="2">
    <location>
        <begin position="1270"/>
        <end position="1456"/>
    </location>
</feature>
<dbReference type="Pfam" id="PF12237">
    <property type="entry name" value="PCIF1_WW"/>
    <property type="match status" value="1"/>
</dbReference>
<feature type="compositionally biased region" description="Basic and acidic residues" evidence="1">
    <location>
        <begin position="620"/>
        <end position="632"/>
    </location>
</feature>
<name>A0A0G4F1F9_9ALVE</name>
<feature type="compositionally biased region" description="Polar residues" evidence="1">
    <location>
        <begin position="94"/>
        <end position="107"/>
    </location>
</feature>
<feature type="compositionally biased region" description="Basic and acidic residues" evidence="1">
    <location>
        <begin position="950"/>
        <end position="960"/>
    </location>
</feature>
<dbReference type="InterPro" id="IPR022035">
    <property type="entry name" value="PCIF1_WW"/>
</dbReference>